<accession>A0AAN8QKX5</accession>
<evidence type="ECO:0000313" key="1">
    <source>
        <dbReference type="EMBL" id="KAK6293347.1"/>
    </source>
</evidence>
<reference evidence="1 2" key="1">
    <citation type="submission" date="2021-04" db="EMBL/GenBank/DDBJ databases">
        <authorList>
            <person name="De Guttry C."/>
            <person name="Zahm M."/>
            <person name="Klopp C."/>
            <person name="Cabau C."/>
            <person name="Louis A."/>
            <person name="Berthelot C."/>
            <person name="Parey E."/>
            <person name="Roest Crollius H."/>
            <person name="Montfort J."/>
            <person name="Robinson-Rechavi M."/>
            <person name="Bucao C."/>
            <person name="Bouchez O."/>
            <person name="Gislard M."/>
            <person name="Lluch J."/>
            <person name="Milhes M."/>
            <person name="Lampietro C."/>
            <person name="Lopez Roques C."/>
            <person name="Donnadieu C."/>
            <person name="Braasch I."/>
            <person name="Desvignes T."/>
            <person name="Postlethwait J."/>
            <person name="Bobe J."/>
            <person name="Wedekind C."/>
            <person name="Guiguen Y."/>
        </authorList>
    </citation>
    <scope>NUCLEOTIDE SEQUENCE [LARGE SCALE GENOMIC DNA]</scope>
    <source>
        <strain evidence="1">Cs_M1</strain>
        <tissue evidence="1">Blood</tissue>
    </source>
</reference>
<gene>
    <name evidence="1" type="ORF">J4Q44_G00356730</name>
</gene>
<organism evidence="1 2">
    <name type="scientific">Coregonus suidteri</name>
    <dbReference type="NCBI Taxonomy" id="861788"/>
    <lineage>
        <taxon>Eukaryota</taxon>
        <taxon>Metazoa</taxon>
        <taxon>Chordata</taxon>
        <taxon>Craniata</taxon>
        <taxon>Vertebrata</taxon>
        <taxon>Euteleostomi</taxon>
        <taxon>Actinopterygii</taxon>
        <taxon>Neopterygii</taxon>
        <taxon>Teleostei</taxon>
        <taxon>Protacanthopterygii</taxon>
        <taxon>Salmoniformes</taxon>
        <taxon>Salmonidae</taxon>
        <taxon>Coregoninae</taxon>
        <taxon>Coregonus</taxon>
    </lineage>
</organism>
<protein>
    <submittedName>
        <fullName evidence="1">Uncharacterized protein</fullName>
    </submittedName>
</protein>
<dbReference type="Proteomes" id="UP001356427">
    <property type="component" value="Unassembled WGS sequence"/>
</dbReference>
<evidence type="ECO:0000313" key="2">
    <source>
        <dbReference type="Proteomes" id="UP001356427"/>
    </source>
</evidence>
<dbReference type="AlphaFoldDB" id="A0AAN8QKX5"/>
<keyword evidence="2" id="KW-1185">Reference proteome</keyword>
<name>A0AAN8QKX5_9TELE</name>
<proteinExistence type="predicted"/>
<sequence>MGSSVLPHEQLAVPLCVVRSREPHRVRVVFQFNFDRGVVPFQPSSWPFKRSELKCRLYRVVIQTPMKLCDPRL</sequence>
<comment type="caution">
    <text evidence="1">The sequence shown here is derived from an EMBL/GenBank/DDBJ whole genome shotgun (WGS) entry which is preliminary data.</text>
</comment>
<dbReference type="EMBL" id="JAGTTL010000036">
    <property type="protein sequence ID" value="KAK6293347.1"/>
    <property type="molecule type" value="Genomic_DNA"/>
</dbReference>